<dbReference type="AlphaFoldDB" id="A0A370FPL0"/>
<dbReference type="Proteomes" id="UP000255265">
    <property type="component" value="Unassembled WGS sequence"/>
</dbReference>
<evidence type="ECO:0000313" key="4">
    <source>
        <dbReference type="Proteomes" id="UP000255265"/>
    </source>
</evidence>
<dbReference type="SUPFAM" id="SSF69118">
    <property type="entry name" value="AhpD-like"/>
    <property type="match status" value="1"/>
</dbReference>
<name>A0A370FPL0_9BURK</name>
<feature type="region of interest" description="Disordered" evidence="1">
    <location>
        <begin position="1"/>
        <end position="20"/>
    </location>
</feature>
<feature type="domain" description="Carboxymuconolactone decarboxylase-like" evidence="2">
    <location>
        <begin position="54"/>
        <end position="126"/>
    </location>
</feature>
<dbReference type="EMBL" id="QQAV01000001">
    <property type="protein sequence ID" value="RDI28289.1"/>
    <property type="molecule type" value="Genomic_DNA"/>
</dbReference>
<keyword evidence="4" id="KW-1185">Reference proteome</keyword>
<feature type="compositionally biased region" description="Basic and acidic residues" evidence="1">
    <location>
        <begin position="1"/>
        <end position="16"/>
    </location>
</feature>
<dbReference type="GO" id="GO:0051920">
    <property type="term" value="F:peroxiredoxin activity"/>
    <property type="evidence" value="ECO:0007669"/>
    <property type="project" value="InterPro"/>
</dbReference>
<accession>A0A370FPL0</accession>
<dbReference type="PANTHER" id="PTHR34846">
    <property type="entry name" value="4-CARBOXYMUCONOLACTONE DECARBOXYLASE FAMILY PROTEIN (AFU_ORTHOLOGUE AFUA_6G11590)"/>
    <property type="match status" value="1"/>
</dbReference>
<proteinExistence type="predicted"/>
<evidence type="ECO:0000313" key="3">
    <source>
        <dbReference type="EMBL" id="RDI28289.1"/>
    </source>
</evidence>
<dbReference type="PANTHER" id="PTHR34846:SF11">
    <property type="entry name" value="4-CARBOXYMUCONOLACTONE DECARBOXYLASE FAMILY PROTEIN (AFU_ORTHOLOGUE AFUA_6G11590)"/>
    <property type="match status" value="1"/>
</dbReference>
<comment type="caution">
    <text evidence="3">The sequence shown here is derived from an EMBL/GenBank/DDBJ whole genome shotgun (WGS) entry which is preliminary data.</text>
</comment>
<organism evidence="3 4">
    <name type="scientific">Pseudacidovorax intermedius</name>
    <dbReference type="NCBI Taxonomy" id="433924"/>
    <lineage>
        <taxon>Bacteria</taxon>
        <taxon>Pseudomonadati</taxon>
        <taxon>Pseudomonadota</taxon>
        <taxon>Betaproteobacteria</taxon>
        <taxon>Burkholderiales</taxon>
        <taxon>Comamonadaceae</taxon>
        <taxon>Pseudacidovorax</taxon>
    </lineage>
</organism>
<dbReference type="InterPro" id="IPR029032">
    <property type="entry name" value="AhpD-like"/>
</dbReference>
<protein>
    <submittedName>
        <fullName evidence="3">4-carboxymuconolactone decarboxylase</fullName>
    </submittedName>
</protein>
<dbReference type="InterPro" id="IPR003779">
    <property type="entry name" value="CMD-like"/>
</dbReference>
<dbReference type="Gene3D" id="1.20.1290.10">
    <property type="entry name" value="AhpD-like"/>
    <property type="match status" value="1"/>
</dbReference>
<reference evidence="3 4" key="1">
    <citation type="submission" date="2018-07" db="EMBL/GenBank/DDBJ databases">
        <title>Genomic Encyclopedia of Type Strains, Phase IV (KMG-IV): sequencing the most valuable type-strain genomes for metagenomic binning, comparative biology and taxonomic classification.</title>
        <authorList>
            <person name="Goeker M."/>
        </authorList>
    </citation>
    <scope>NUCLEOTIDE SEQUENCE [LARGE SCALE GENOMIC DNA]</scope>
    <source>
        <strain evidence="3 4">DSM 21352</strain>
    </source>
</reference>
<sequence length="197" mass="21682">MSTMEPHKTEPREDRLPPLPEAQWTDAQRAQAQEIIAGPRGKLISPFVPLLRSPELMGHCQRMGEYLRYRNTIGQRLTELAILVTARFWDQGAEWAIHAPIAQSEGVDRATIDAIAHHATPSAMPRDEQVVYEVCTEILRDKALKDATWAASVALWGEQGVMDLVGTVGYYSLLAMVMNAARTPAPATGASLPIARA</sequence>
<dbReference type="Pfam" id="PF02627">
    <property type="entry name" value="CMD"/>
    <property type="match status" value="1"/>
</dbReference>
<evidence type="ECO:0000256" key="1">
    <source>
        <dbReference type="SAM" id="MobiDB-lite"/>
    </source>
</evidence>
<gene>
    <name evidence="3" type="ORF">DFR41_10141</name>
</gene>
<evidence type="ECO:0000259" key="2">
    <source>
        <dbReference type="Pfam" id="PF02627"/>
    </source>
</evidence>